<dbReference type="InterPro" id="IPR020904">
    <property type="entry name" value="Sc_DH/Rdtase_CS"/>
</dbReference>
<feature type="domain" description="Ketoreductase" evidence="6">
    <location>
        <begin position="40"/>
        <end position="225"/>
    </location>
</feature>
<dbReference type="AlphaFoldDB" id="A0AAD4LJC7"/>
<dbReference type="PANTHER" id="PTHR44196:SF1">
    <property type="entry name" value="DEHYDROGENASE_REDUCTASE SDR FAMILY MEMBER 7B"/>
    <property type="match status" value="1"/>
</dbReference>
<keyword evidence="3" id="KW-0560">Oxidoreductase</keyword>
<dbReference type="GO" id="GO:0016020">
    <property type="term" value="C:membrane"/>
    <property type="evidence" value="ECO:0007669"/>
    <property type="project" value="TreeGrafter"/>
</dbReference>
<organism evidence="7 8">
    <name type="scientific">Lactarius akahatsu</name>
    <dbReference type="NCBI Taxonomy" id="416441"/>
    <lineage>
        <taxon>Eukaryota</taxon>
        <taxon>Fungi</taxon>
        <taxon>Dikarya</taxon>
        <taxon>Basidiomycota</taxon>
        <taxon>Agaricomycotina</taxon>
        <taxon>Agaricomycetes</taxon>
        <taxon>Russulales</taxon>
        <taxon>Russulaceae</taxon>
        <taxon>Lactarius</taxon>
    </lineage>
</organism>
<keyword evidence="8" id="KW-1185">Reference proteome</keyword>
<protein>
    <submittedName>
        <fullName evidence="7">NAD-P-binding protein</fullName>
    </submittedName>
</protein>
<gene>
    <name evidence="7" type="ORF">EDB92DRAFT_1935170</name>
</gene>
<dbReference type="InterPro" id="IPR036291">
    <property type="entry name" value="NAD(P)-bd_dom_sf"/>
</dbReference>
<dbReference type="CDD" id="cd05233">
    <property type="entry name" value="SDR_c"/>
    <property type="match status" value="1"/>
</dbReference>
<reference evidence="7" key="1">
    <citation type="submission" date="2022-01" db="EMBL/GenBank/DDBJ databases">
        <title>Comparative genomics reveals a dynamic genome evolution in the ectomycorrhizal milk-cap (Lactarius) mushrooms.</title>
        <authorList>
            <consortium name="DOE Joint Genome Institute"/>
            <person name="Lebreton A."/>
            <person name="Tang N."/>
            <person name="Kuo A."/>
            <person name="LaButti K."/>
            <person name="Drula E."/>
            <person name="Barry K."/>
            <person name="Clum A."/>
            <person name="Lipzen A."/>
            <person name="Mousain D."/>
            <person name="Ng V."/>
            <person name="Wang R."/>
            <person name="Wang X."/>
            <person name="Dai Y."/>
            <person name="Henrissat B."/>
            <person name="Grigoriev I.V."/>
            <person name="Guerin-Laguette A."/>
            <person name="Yu F."/>
            <person name="Martin F.M."/>
        </authorList>
    </citation>
    <scope>NUCLEOTIDE SEQUENCE</scope>
    <source>
        <strain evidence="7">QP</strain>
    </source>
</reference>
<proteinExistence type="inferred from homology"/>
<dbReference type="Proteomes" id="UP001201163">
    <property type="component" value="Unassembled WGS sequence"/>
</dbReference>
<dbReference type="Pfam" id="PF00106">
    <property type="entry name" value="adh_short"/>
    <property type="match status" value="1"/>
</dbReference>
<dbReference type="PANTHER" id="PTHR44196">
    <property type="entry name" value="DEHYDROGENASE/REDUCTASE SDR FAMILY MEMBER 7B"/>
    <property type="match status" value="1"/>
</dbReference>
<dbReference type="EMBL" id="JAKELL010000029">
    <property type="protein sequence ID" value="KAH8990738.1"/>
    <property type="molecule type" value="Genomic_DNA"/>
</dbReference>
<dbReference type="PROSITE" id="PS00061">
    <property type="entry name" value="ADH_SHORT"/>
    <property type="match status" value="1"/>
</dbReference>
<evidence type="ECO:0000256" key="5">
    <source>
        <dbReference type="RuleBase" id="RU000363"/>
    </source>
</evidence>
<keyword evidence="2" id="KW-0521">NADP</keyword>
<evidence type="ECO:0000259" key="6">
    <source>
        <dbReference type="SMART" id="SM00822"/>
    </source>
</evidence>
<name>A0AAD4LJC7_9AGAM</name>
<evidence type="ECO:0000256" key="3">
    <source>
        <dbReference type="ARBA" id="ARBA00023002"/>
    </source>
</evidence>
<accession>A0AAD4LJC7</accession>
<dbReference type="GO" id="GO:0016491">
    <property type="term" value="F:oxidoreductase activity"/>
    <property type="evidence" value="ECO:0007669"/>
    <property type="project" value="UniProtKB-KW"/>
</dbReference>
<dbReference type="Gene3D" id="3.40.50.720">
    <property type="entry name" value="NAD(P)-binding Rossmann-like Domain"/>
    <property type="match status" value="1"/>
</dbReference>
<comment type="similarity">
    <text evidence="1 5">Belongs to the short-chain dehydrogenases/reductases (SDR) family.</text>
</comment>
<dbReference type="PRINTS" id="PR00080">
    <property type="entry name" value="SDRFAMILY"/>
</dbReference>
<comment type="function">
    <text evidence="4">Putative oxidoreductase.</text>
</comment>
<dbReference type="InterPro" id="IPR057326">
    <property type="entry name" value="KR_dom"/>
</dbReference>
<evidence type="ECO:0000313" key="7">
    <source>
        <dbReference type="EMBL" id="KAH8990738.1"/>
    </source>
</evidence>
<evidence type="ECO:0000256" key="2">
    <source>
        <dbReference type="ARBA" id="ARBA00022857"/>
    </source>
</evidence>
<dbReference type="PRINTS" id="PR00081">
    <property type="entry name" value="GDHRDH"/>
</dbReference>
<dbReference type="InterPro" id="IPR002347">
    <property type="entry name" value="SDR_fam"/>
</dbReference>
<dbReference type="SUPFAM" id="SSF51735">
    <property type="entry name" value="NAD(P)-binding Rossmann-fold domains"/>
    <property type="match status" value="1"/>
</dbReference>
<dbReference type="SMART" id="SM00822">
    <property type="entry name" value="PKS_KR"/>
    <property type="match status" value="1"/>
</dbReference>
<evidence type="ECO:0000256" key="4">
    <source>
        <dbReference type="ARBA" id="ARBA00037096"/>
    </source>
</evidence>
<comment type="caution">
    <text evidence="7">The sequence shown here is derived from an EMBL/GenBank/DDBJ whole genome shotgun (WGS) entry which is preliminary data.</text>
</comment>
<evidence type="ECO:0000313" key="8">
    <source>
        <dbReference type="Proteomes" id="UP001201163"/>
    </source>
</evidence>
<evidence type="ECO:0000256" key="1">
    <source>
        <dbReference type="ARBA" id="ARBA00006484"/>
    </source>
</evidence>
<sequence length="297" mass="32256">MDPIQSVVGYDEALPVTNRHDIYSAIDPKEAFANQTYRGKVVLITGASRGIGQETAITYAKAGANLAIAGRSQETLDKTAAVIHAAVSGAQVLAVPTDVRDPKATEAAVQATVERFGRLDVLIANAGALSNFNQKLGDKGPDQWWNTFEVNIRGVYNTVRASLSALEKTSGRIVVISSNAALLRIPHTSDYAISKHAINRLVEFIALEYPKLTVFALHPGSIRTQMAEEAGVVYPDDLIFDTLQLPAATMLYLTSGRFDWLNGKYLSATWDISEIERDWKEKVQAGSALISKLAIPK</sequence>